<name>A0A3P6RW70_CYLGO</name>
<dbReference type="OrthoDB" id="414075at2759"/>
<dbReference type="Proteomes" id="UP000271889">
    <property type="component" value="Unassembled WGS sequence"/>
</dbReference>
<proteinExistence type="predicted"/>
<protein>
    <submittedName>
        <fullName evidence="1">Uncharacterized protein</fullName>
    </submittedName>
</protein>
<reference evidence="1 2" key="1">
    <citation type="submission" date="2018-11" db="EMBL/GenBank/DDBJ databases">
        <authorList>
            <consortium name="Pathogen Informatics"/>
        </authorList>
    </citation>
    <scope>NUCLEOTIDE SEQUENCE [LARGE SCALE GENOMIC DNA]</scope>
</reference>
<sequence length="122" mass="13753">MIDVGCSYLEGEDPPGYRPDIIRVVRSRQSCDGLGLSQAIKAPILIWNWLIGPAKIESEDFENVCEHFLVHSYKHQLDIRLAKGKRVIEIATNSATTFGMIKRLAALYELTEVGLQKDHEVD</sequence>
<dbReference type="EMBL" id="UYRV01001849">
    <property type="protein sequence ID" value="VDK47631.1"/>
    <property type="molecule type" value="Genomic_DNA"/>
</dbReference>
<evidence type="ECO:0000313" key="2">
    <source>
        <dbReference type="Proteomes" id="UP000271889"/>
    </source>
</evidence>
<dbReference type="AlphaFoldDB" id="A0A3P6RW70"/>
<accession>A0A3P6RW70</accession>
<evidence type="ECO:0000313" key="1">
    <source>
        <dbReference type="EMBL" id="VDK47631.1"/>
    </source>
</evidence>
<keyword evidence="2" id="KW-1185">Reference proteome</keyword>
<gene>
    <name evidence="1" type="ORF">CGOC_LOCUS1078</name>
</gene>
<organism evidence="1 2">
    <name type="scientific">Cylicostephanus goldi</name>
    <name type="common">Nematode worm</name>
    <dbReference type="NCBI Taxonomy" id="71465"/>
    <lineage>
        <taxon>Eukaryota</taxon>
        <taxon>Metazoa</taxon>
        <taxon>Ecdysozoa</taxon>
        <taxon>Nematoda</taxon>
        <taxon>Chromadorea</taxon>
        <taxon>Rhabditida</taxon>
        <taxon>Rhabditina</taxon>
        <taxon>Rhabditomorpha</taxon>
        <taxon>Strongyloidea</taxon>
        <taxon>Strongylidae</taxon>
        <taxon>Cylicostephanus</taxon>
    </lineage>
</organism>